<reference evidence="2" key="1">
    <citation type="journal article" date="2016" name="Nat. Biotechnol.">
        <title>Sequencing wild and cultivated cassava and related species reveals extensive interspecific hybridization and genetic diversity.</title>
        <authorList>
            <person name="Bredeson J.V."/>
            <person name="Lyons J.B."/>
            <person name="Prochnik S.E."/>
            <person name="Wu G.A."/>
            <person name="Ha C.M."/>
            <person name="Edsinger-Gonzales E."/>
            <person name="Grimwood J."/>
            <person name="Schmutz J."/>
            <person name="Rabbi I.Y."/>
            <person name="Egesi C."/>
            <person name="Nauluvula P."/>
            <person name="Lebot V."/>
            <person name="Ndunguru J."/>
            <person name="Mkamilo G."/>
            <person name="Bart R.S."/>
            <person name="Setter T.L."/>
            <person name="Gleadow R.M."/>
            <person name="Kulakow P."/>
            <person name="Ferguson M.E."/>
            <person name="Rounsley S."/>
            <person name="Rokhsar D.S."/>
        </authorList>
    </citation>
    <scope>NUCLEOTIDE SEQUENCE [LARGE SCALE GENOMIC DNA]</scope>
    <source>
        <strain evidence="2">cv. AM560-2</strain>
    </source>
</reference>
<gene>
    <name evidence="1" type="ORF">MANES_05G187732v8</name>
</gene>
<evidence type="ECO:0000313" key="2">
    <source>
        <dbReference type="Proteomes" id="UP000091857"/>
    </source>
</evidence>
<comment type="caution">
    <text evidence="1">The sequence shown here is derived from an EMBL/GenBank/DDBJ whole genome shotgun (WGS) entry which is preliminary data.</text>
</comment>
<sequence length="129" mass="14661">MSFLAGLPPKFETAKSHILFDSETASLHDVFTRVLRIESPIPSHTTSALVSHNDSGRQNNRGGHREGFNDGRGSKHPREAVSTSDSGGIICYYCREPRHTKKTCLKLQNKNSAYKWRIWQPRPPLIREF</sequence>
<organism evidence="1 2">
    <name type="scientific">Manihot esculenta</name>
    <name type="common">Cassava</name>
    <name type="synonym">Jatropha manihot</name>
    <dbReference type="NCBI Taxonomy" id="3983"/>
    <lineage>
        <taxon>Eukaryota</taxon>
        <taxon>Viridiplantae</taxon>
        <taxon>Streptophyta</taxon>
        <taxon>Embryophyta</taxon>
        <taxon>Tracheophyta</taxon>
        <taxon>Spermatophyta</taxon>
        <taxon>Magnoliopsida</taxon>
        <taxon>eudicotyledons</taxon>
        <taxon>Gunneridae</taxon>
        <taxon>Pentapetalae</taxon>
        <taxon>rosids</taxon>
        <taxon>fabids</taxon>
        <taxon>Malpighiales</taxon>
        <taxon>Euphorbiaceae</taxon>
        <taxon>Crotonoideae</taxon>
        <taxon>Manihoteae</taxon>
        <taxon>Manihot</taxon>
    </lineage>
</organism>
<protein>
    <submittedName>
        <fullName evidence="1">Uncharacterized protein</fullName>
    </submittedName>
</protein>
<dbReference type="EMBL" id="CM004391">
    <property type="protein sequence ID" value="KAG8654862.1"/>
    <property type="molecule type" value="Genomic_DNA"/>
</dbReference>
<evidence type="ECO:0000313" key="1">
    <source>
        <dbReference type="EMBL" id="KAG8654862.1"/>
    </source>
</evidence>
<proteinExistence type="predicted"/>
<accession>A0ACB7HQG9</accession>
<name>A0ACB7HQG9_MANES</name>
<dbReference type="Proteomes" id="UP000091857">
    <property type="component" value="Chromosome 5"/>
</dbReference>
<keyword evidence="2" id="KW-1185">Reference proteome</keyword>